<dbReference type="SUPFAM" id="SSF54001">
    <property type="entry name" value="Cysteine proteinases"/>
    <property type="match status" value="1"/>
</dbReference>
<keyword evidence="5" id="KW-0788">Thiol protease</keyword>
<evidence type="ECO:0000256" key="5">
    <source>
        <dbReference type="ARBA" id="ARBA00022807"/>
    </source>
</evidence>
<evidence type="ECO:0000256" key="1">
    <source>
        <dbReference type="ARBA" id="ARBA00007074"/>
    </source>
</evidence>
<dbReference type="RefSeq" id="WP_029910728.1">
    <property type="nucleotide sequence ID" value="NZ_AP020335.1"/>
</dbReference>
<dbReference type="GO" id="GO:0006508">
    <property type="term" value="P:proteolysis"/>
    <property type="evidence" value="ECO:0007669"/>
    <property type="project" value="UniProtKB-KW"/>
</dbReference>
<evidence type="ECO:0000259" key="7">
    <source>
        <dbReference type="PROSITE" id="PS51935"/>
    </source>
</evidence>
<dbReference type="PANTHER" id="PTHR47360">
    <property type="entry name" value="MUREIN DD-ENDOPEPTIDASE MEPS/MUREIN LD-CARBOXYPEPTIDASE"/>
    <property type="match status" value="1"/>
</dbReference>
<dbReference type="PANTHER" id="PTHR47360:SF1">
    <property type="entry name" value="ENDOPEPTIDASE NLPC-RELATED"/>
    <property type="match status" value="1"/>
</dbReference>
<dbReference type="STRING" id="28885.EI16_05895"/>
<proteinExistence type="inferred from homology"/>
<organism evidence="8 9">
    <name type="scientific">Hydrogenovibrio marinus</name>
    <dbReference type="NCBI Taxonomy" id="28885"/>
    <lineage>
        <taxon>Bacteria</taxon>
        <taxon>Pseudomonadati</taxon>
        <taxon>Pseudomonadota</taxon>
        <taxon>Gammaproteobacteria</taxon>
        <taxon>Thiotrichales</taxon>
        <taxon>Piscirickettsiaceae</taxon>
        <taxon>Hydrogenovibrio</taxon>
    </lineage>
</organism>
<dbReference type="PROSITE" id="PS51257">
    <property type="entry name" value="PROKAR_LIPOPROTEIN"/>
    <property type="match status" value="1"/>
</dbReference>
<keyword evidence="2" id="KW-0645">Protease</keyword>
<dbReference type="PROSITE" id="PS51935">
    <property type="entry name" value="NLPC_P60"/>
    <property type="match status" value="1"/>
</dbReference>
<dbReference type="Pfam" id="PF00877">
    <property type="entry name" value="NLPC_P60"/>
    <property type="match status" value="1"/>
</dbReference>
<feature type="signal peptide" evidence="6">
    <location>
        <begin position="1"/>
        <end position="18"/>
    </location>
</feature>
<comment type="similarity">
    <text evidence="1">Belongs to the peptidase C40 family.</text>
</comment>
<keyword evidence="3 6" id="KW-0732">Signal</keyword>
<keyword evidence="4" id="KW-0378">Hydrolase</keyword>
<sequence>MLARLPHFGKLSALLALAALQSLWLAGCASTPPKQVGYPIHHTQSYPKLKTNFANTQAVKKKLLREYSQWKQTPYRYGGETKKGIDCSAFVQTTFKQQFGLILPRTTKQQVTAGHYVPMSKLQPGDVVFFNIGLGVFNSGHHNGIYLGNHHFMHASSSEGVTISSLDNDFWRRHYWTARRIGTSLAQKP</sequence>
<evidence type="ECO:0000256" key="4">
    <source>
        <dbReference type="ARBA" id="ARBA00022801"/>
    </source>
</evidence>
<evidence type="ECO:0000256" key="2">
    <source>
        <dbReference type="ARBA" id="ARBA00022670"/>
    </source>
</evidence>
<gene>
    <name evidence="8" type="ORF">EI16_05895</name>
</gene>
<evidence type="ECO:0000256" key="3">
    <source>
        <dbReference type="ARBA" id="ARBA00022729"/>
    </source>
</evidence>
<dbReference type="GO" id="GO:0008234">
    <property type="term" value="F:cysteine-type peptidase activity"/>
    <property type="evidence" value="ECO:0007669"/>
    <property type="project" value="UniProtKB-KW"/>
</dbReference>
<accession>A0A067A0E2</accession>
<feature type="domain" description="NlpC/P60" evidence="7">
    <location>
        <begin position="57"/>
        <end position="182"/>
    </location>
</feature>
<dbReference type="Proteomes" id="UP000027341">
    <property type="component" value="Unassembled WGS sequence"/>
</dbReference>
<dbReference type="Gene3D" id="3.90.1720.10">
    <property type="entry name" value="endopeptidase domain like (from Nostoc punctiforme)"/>
    <property type="match status" value="1"/>
</dbReference>
<feature type="chain" id="PRO_5001636955" description="NlpC/P60 domain-containing protein" evidence="6">
    <location>
        <begin position="19"/>
        <end position="189"/>
    </location>
</feature>
<name>A0A067A0E2_HYDMR</name>
<protein>
    <recommendedName>
        <fullName evidence="7">NlpC/P60 domain-containing protein</fullName>
    </recommendedName>
</protein>
<dbReference type="EMBL" id="JMIU01000001">
    <property type="protein sequence ID" value="KDN95825.1"/>
    <property type="molecule type" value="Genomic_DNA"/>
</dbReference>
<evidence type="ECO:0000256" key="6">
    <source>
        <dbReference type="SAM" id="SignalP"/>
    </source>
</evidence>
<evidence type="ECO:0000313" key="9">
    <source>
        <dbReference type="Proteomes" id="UP000027341"/>
    </source>
</evidence>
<dbReference type="AlphaFoldDB" id="A0A067A0E2"/>
<evidence type="ECO:0000313" key="8">
    <source>
        <dbReference type="EMBL" id="KDN95825.1"/>
    </source>
</evidence>
<dbReference type="InterPro" id="IPR052062">
    <property type="entry name" value="Murein_DD/LD_carboxypeptidase"/>
</dbReference>
<comment type="caution">
    <text evidence="8">The sequence shown here is derived from an EMBL/GenBank/DDBJ whole genome shotgun (WGS) entry which is preliminary data.</text>
</comment>
<dbReference type="InterPro" id="IPR000064">
    <property type="entry name" value="NLP_P60_dom"/>
</dbReference>
<dbReference type="InterPro" id="IPR038765">
    <property type="entry name" value="Papain-like_cys_pep_sf"/>
</dbReference>
<reference evidence="8 9" key="1">
    <citation type="submission" date="2014-04" db="EMBL/GenBank/DDBJ databases">
        <title>Draft genome sequence of Hydrogenovibrio marinus MH-110, a model organism for aerobic H2 metabolism.</title>
        <authorList>
            <person name="Cha H.J."/>
            <person name="Jo B.H."/>
            <person name="Hwang B.H."/>
        </authorList>
    </citation>
    <scope>NUCLEOTIDE SEQUENCE [LARGE SCALE GENOMIC DNA]</scope>
    <source>
        <strain evidence="8 9">MH-110</strain>
    </source>
</reference>
<keyword evidence="9" id="KW-1185">Reference proteome</keyword>